<dbReference type="InterPro" id="IPR044143">
    <property type="entry name" value="GlgB_N_E_set_prok"/>
</dbReference>
<dbReference type="CDD" id="cd02855">
    <property type="entry name" value="E_set_GBE_prok_N"/>
    <property type="match status" value="1"/>
</dbReference>
<dbReference type="CDD" id="cd11322">
    <property type="entry name" value="AmyAc_Glg_BE"/>
    <property type="match status" value="1"/>
</dbReference>
<dbReference type="InterPro" id="IPR002044">
    <property type="entry name" value="CBM20"/>
</dbReference>
<sequence>MKAVAEEMDFQLQLLDDVPEACAVSYDDVQLLADATHPNPKHVLGVQVMGPFVVLRCWVSGAEAVSVINELEIFLPECSDAKEDPPEKVPLLPVYHCPPECPWLFERAFLYTGKEDKSQLQHWNYDISVQYSGGHTSVLTYPHSLGPLLPESFLTGWAHGMTETPPASMFGAHHMELHTHKPGLWGTRFAVWAPSAHSVSLVGDFNFWDSRAHPMFCREKFGVWEIFLPKWDLRGQKYAYHIDTPLFKEIIKADPYALEFVDAAEGHDAKVPEYDDYSRSAWHGNYTWTDQEWLEKRFAKFGGETWSSRPLSIYEVHLASWAADAKNYRDIAQPLVQHLKELNFTAVEFLPVTQYPCDQSWGYQCAAGLYAVDRRLGTPDDFRFLVDTLHNNDIAVFMDFVGAHFAKDEWGLVEYCGVPQYEYEGNLGEIPGWGTARYNYAKAEVQAYLLGAAHHWIDQFHIDGMRVDAVAAMIYKNFGKEEDGDAIMAGKGKINEDGISLLRRLCVEVRSRHPGVLLSAEESTNFKWVTDRPAENGTERQRGDVRDLGFHLKWNMGFTYDAVSLFGADFDQRPQLETFGWKRLAWFLNYAFNERWVLPFSHDNMRCKSLVDQMAEDEDMGDDCKYAQARVLLLYTIGMLGRPLLFMGSEIGEPWCCANSVDWESAALDPQKMQLKRWVAKLLKLYRDLPCLHRQDDRADGFHWLDKDSGSQCVYCWKRMARHEREAIVVINASKDYVREYYVNCGEQCGAWECIAATAMDDGSFTPRTERVTLGKGRFCTALPPLSGQIWVPNAPRPEPVVINFQVRHEETTHGDSLRVVGDCPELGDWHPMEGAKLRTSSNAFPYWTATVKVPRDLPFVEFKLVTVSSEGETTWEPIYFNRSLHLSGEKEEWICVEWGE</sequence>
<feature type="active site" description="Proton donor" evidence="1">
    <location>
        <position position="521"/>
    </location>
</feature>
<organism evidence="3">
    <name type="scientific">Cladocopium goreaui</name>
    <dbReference type="NCBI Taxonomy" id="2562237"/>
    <lineage>
        <taxon>Eukaryota</taxon>
        <taxon>Sar</taxon>
        <taxon>Alveolata</taxon>
        <taxon>Dinophyceae</taxon>
        <taxon>Suessiales</taxon>
        <taxon>Symbiodiniaceae</taxon>
        <taxon>Cladocopium</taxon>
    </lineage>
</organism>
<feature type="domain" description="CBM20" evidence="2">
    <location>
        <begin position="795"/>
        <end position="901"/>
    </location>
</feature>
<evidence type="ECO:0000313" key="5">
    <source>
        <dbReference type="Proteomes" id="UP001152797"/>
    </source>
</evidence>
<dbReference type="Gene3D" id="2.60.40.1180">
    <property type="entry name" value="Golgi alpha-mannosidase II"/>
    <property type="match status" value="1"/>
</dbReference>
<dbReference type="Proteomes" id="UP001152797">
    <property type="component" value="Unassembled WGS sequence"/>
</dbReference>
<dbReference type="SUPFAM" id="SSF51445">
    <property type="entry name" value="(Trans)glycosidases"/>
    <property type="match status" value="1"/>
</dbReference>
<dbReference type="GO" id="GO:0005978">
    <property type="term" value="P:glycogen biosynthetic process"/>
    <property type="evidence" value="ECO:0007669"/>
    <property type="project" value="InterPro"/>
</dbReference>
<dbReference type="OrthoDB" id="408870at2759"/>
<reference evidence="3" key="1">
    <citation type="submission" date="2022-10" db="EMBL/GenBank/DDBJ databases">
        <authorList>
            <person name="Chen Y."/>
            <person name="Dougan E. K."/>
            <person name="Chan C."/>
            <person name="Rhodes N."/>
            <person name="Thang M."/>
        </authorList>
    </citation>
    <scope>NUCLEOTIDE SEQUENCE</scope>
</reference>
<dbReference type="GO" id="GO:2001070">
    <property type="term" value="F:starch binding"/>
    <property type="evidence" value="ECO:0007669"/>
    <property type="project" value="InterPro"/>
</dbReference>
<dbReference type="Gene3D" id="2.60.40.10">
    <property type="entry name" value="Immunoglobulins"/>
    <property type="match status" value="2"/>
</dbReference>
<dbReference type="InterPro" id="IPR004193">
    <property type="entry name" value="Glyco_hydro_13_N"/>
</dbReference>
<protein>
    <submittedName>
        <fullName evidence="4">1,4-alpha-glucan branching enzyme GlgB</fullName>
    </submittedName>
</protein>
<dbReference type="GO" id="GO:0005829">
    <property type="term" value="C:cytosol"/>
    <property type="evidence" value="ECO:0007669"/>
    <property type="project" value="TreeGrafter"/>
</dbReference>
<dbReference type="GO" id="GO:0004553">
    <property type="term" value="F:hydrolase activity, hydrolyzing O-glycosyl compounds"/>
    <property type="evidence" value="ECO:0007669"/>
    <property type="project" value="InterPro"/>
</dbReference>
<keyword evidence="5" id="KW-1185">Reference proteome</keyword>
<dbReference type="PANTHER" id="PTHR43651">
    <property type="entry name" value="1,4-ALPHA-GLUCAN-BRANCHING ENZYME"/>
    <property type="match status" value="1"/>
</dbReference>
<dbReference type="Pfam" id="PF00128">
    <property type="entry name" value="Alpha-amylase"/>
    <property type="match status" value="2"/>
</dbReference>
<dbReference type="GO" id="GO:0003844">
    <property type="term" value="F:1,4-alpha-glucan branching enzyme activity"/>
    <property type="evidence" value="ECO:0007669"/>
    <property type="project" value="InterPro"/>
</dbReference>
<dbReference type="SUPFAM" id="SSF49452">
    <property type="entry name" value="Starch-binding domain-like"/>
    <property type="match status" value="1"/>
</dbReference>
<evidence type="ECO:0000259" key="2">
    <source>
        <dbReference type="PROSITE" id="PS51166"/>
    </source>
</evidence>
<evidence type="ECO:0000313" key="4">
    <source>
        <dbReference type="EMBL" id="CAL4759629.1"/>
    </source>
</evidence>
<dbReference type="InterPro" id="IPR014756">
    <property type="entry name" value="Ig_E-set"/>
</dbReference>
<dbReference type="AlphaFoldDB" id="A0A9P1BF90"/>
<comment type="caution">
    <text evidence="3">The sequence shown here is derived from an EMBL/GenBank/DDBJ whole genome shotgun (WGS) entry which is preliminary data.</text>
</comment>
<dbReference type="SMART" id="SM00642">
    <property type="entry name" value="Aamy"/>
    <property type="match status" value="1"/>
</dbReference>
<evidence type="ECO:0000256" key="1">
    <source>
        <dbReference type="PIRSR" id="PIRSR000463-1"/>
    </source>
</evidence>
<dbReference type="EMBL" id="CAMXCT030000002">
    <property type="protein sequence ID" value="CAL4759629.1"/>
    <property type="molecule type" value="Genomic_DNA"/>
</dbReference>
<gene>
    <name evidence="3" type="ORF">C1SCF055_LOCUS907</name>
</gene>
<dbReference type="Gene3D" id="3.20.20.80">
    <property type="entry name" value="Glycosidases"/>
    <property type="match status" value="1"/>
</dbReference>
<dbReference type="PROSITE" id="PS51166">
    <property type="entry name" value="CBM20"/>
    <property type="match status" value="1"/>
</dbReference>
<dbReference type="InterPro" id="IPR006047">
    <property type="entry name" value="GH13_cat_dom"/>
</dbReference>
<dbReference type="PANTHER" id="PTHR43651:SF3">
    <property type="entry name" value="1,4-ALPHA-GLUCAN-BRANCHING ENZYME"/>
    <property type="match status" value="1"/>
</dbReference>
<dbReference type="EMBL" id="CAMXCT010000002">
    <property type="protein sequence ID" value="CAI3972317.1"/>
    <property type="molecule type" value="Genomic_DNA"/>
</dbReference>
<reference evidence="4 5" key="2">
    <citation type="submission" date="2024-05" db="EMBL/GenBank/DDBJ databases">
        <authorList>
            <person name="Chen Y."/>
            <person name="Shah S."/>
            <person name="Dougan E. K."/>
            <person name="Thang M."/>
            <person name="Chan C."/>
        </authorList>
    </citation>
    <scope>NUCLEOTIDE SEQUENCE [LARGE SCALE GENOMIC DNA]</scope>
</reference>
<dbReference type="InterPro" id="IPR013784">
    <property type="entry name" value="Carb-bd-like_fold"/>
</dbReference>
<dbReference type="Pfam" id="PF00686">
    <property type="entry name" value="CBM_20"/>
    <property type="match status" value="1"/>
</dbReference>
<evidence type="ECO:0000313" key="3">
    <source>
        <dbReference type="EMBL" id="CAI3972317.1"/>
    </source>
</evidence>
<feature type="active site" description="Nucleophile" evidence="1">
    <location>
        <position position="468"/>
    </location>
</feature>
<dbReference type="EMBL" id="CAMXCT020000002">
    <property type="protein sequence ID" value="CAL1125692.1"/>
    <property type="molecule type" value="Genomic_DNA"/>
</dbReference>
<dbReference type="InterPro" id="IPR013783">
    <property type="entry name" value="Ig-like_fold"/>
</dbReference>
<proteinExistence type="predicted"/>
<dbReference type="Pfam" id="PF02922">
    <property type="entry name" value="CBM_48"/>
    <property type="match status" value="1"/>
</dbReference>
<accession>A0A9P1BF90</accession>
<dbReference type="CDD" id="cd05467">
    <property type="entry name" value="CBM20"/>
    <property type="match status" value="1"/>
</dbReference>
<dbReference type="InterPro" id="IPR017853">
    <property type="entry name" value="GH"/>
</dbReference>
<dbReference type="SUPFAM" id="SSF81296">
    <property type="entry name" value="E set domains"/>
    <property type="match status" value="1"/>
</dbReference>
<dbReference type="SMART" id="SM01065">
    <property type="entry name" value="CBM_2"/>
    <property type="match status" value="1"/>
</dbReference>
<dbReference type="InterPro" id="IPR013780">
    <property type="entry name" value="Glyco_hydro_b"/>
</dbReference>
<name>A0A9P1BF90_9DINO</name>